<dbReference type="NCBIfam" id="TIGR02241">
    <property type="entry name" value="conserved hypothetical phage tail region protein"/>
    <property type="match status" value="1"/>
</dbReference>
<proteinExistence type="predicted"/>
<organism evidence="1">
    <name type="scientific">Streptomyces sp. NBC_00180</name>
    <dbReference type="NCBI Taxonomy" id="2903632"/>
    <lineage>
        <taxon>Bacteria</taxon>
        <taxon>Bacillati</taxon>
        <taxon>Actinomycetota</taxon>
        <taxon>Actinomycetes</taxon>
        <taxon>Kitasatosporales</taxon>
        <taxon>Streptomycetaceae</taxon>
        <taxon>Streptomyces</taxon>
    </lineage>
</organism>
<gene>
    <name evidence="1" type="ORF">OG477_41810</name>
</gene>
<sequence>MTDAPPLGITQRFQVDVDGIGLGGWKSCKGMTVSFKHKFHYEGGLYDQPAAVLPEQLEYQVITLERAMSAVDSPRVQQWLRDISQLWMEDPTGGTYRGCTATIKLYDASLTEVVAVWTLRNVFPAKWSGPSLDAMGTAAVALESLDLVHQGFL</sequence>
<name>A0AAU1IAB3_9ACTN</name>
<protein>
    <submittedName>
        <fullName evidence="1">Phage tail protein</fullName>
    </submittedName>
</protein>
<dbReference type="Pfam" id="PF06841">
    <property type="entry name" value="Phage_T4_gp19"/>
    <property type="match status" value="1"/>
</dbReference>
<dbReference type="InterPro" id="IPR011747">
    <property type="entry name" value="CHP02241"/>
</dbReference>
<dbReference type="AlphaFoldDB" id="A0AAU1IAB3"/>
<dbReference type="PANTHER" id="PTHR38009">
    <property type="entry name" value="CONSERVED HYPOTHETICAL PHAGE TAIL PROTEIN"/>
    <property type="match status" value="1"/>
</dbReference>
<dbReference type="EMBL" id="CP108140">
    <property type="protein sequence ID" value="WTP91426.1"/>
    <property type="molecule type" value="Genomic_DNA"/>
</dbReference>
<dbReference type="PANTHER" id="PTHR38009:SF1">
    <property type="entry name" value="CONSERVED HYPOTHETICAL PHAGE TAIL PROTEIN"/>
    <property type="match status" value="1"/>
</dbReference>
<dbReference type="InterPro" id="IPR010667">
    <property type="entry name" value="Phage_T4_Gp19"/>
</dbReference>
<reference evidence="1" key="1">
    <citation type="submission" date="2022-10" db="EMBL/GenBank/DDBJ databases">
        <title>The complete genomes of actinobacterial strains from the NBC collection.</title>
        <authorList>
            <person name="Joergensen T.S."/>
            <person name="Alvarez Arevalo M."/>
            <person name="Sterndorff E.B."/>
            <person name="Faurdal D."/>
            <person name="Vuksanovic O."/>
            <person name="Mourched A.-S."/>
            <person name="Charusanti P."/>
            <person name="Shaw S."/>
            <person name="Blin K."/>
            <person name="Weber T."/>
        </authorList>
    </citation>
    <scope>NUCLEOTIDE SEQUENCE</scope>
    <source>
        <strain evidence="1">NBC 00180</strain>
    </source>
</reference>
<dbReference type="GO" id="GO:0005198">
    <property type="term" value="F:structural molecule activity"/>
    <property type="evidence" value="ECO:0007669"/>
    <property type="project" value="InterPro"/>
</dbReference>
<evidence type="ECO:0000313" key="1">
    <source>
        <dbReference type="EMBL" id="WTP91426.1"/>
    </source>
</evidence>
<accession>A0AAU1IAB3</accession>